<sequence length="78" mass="9127">MSGKHKHRTGLDRRKRDAGPPAGWKERRRNPERRMPEVEEISIEEFQRLMQASGAATPSHAESTEEEVVFDWDEVRKL</sequence>
<feature type="compositionally biased region" description="Basic and acidic residues" evidence="1">
    <location>
        <begin position="9"/>
        <end position="18"/>
    </location>
</feature>
<dbReference type="EMBL" id="AP022853">
    <property type="protein sequence ID" value="BCB28531.1"/>
    <property type="molecule type" value="Genomic_DNA"/>
</dbReference>
<dbReference type="AlphaFoldDB" id="A0A6F8VH86"/>
<dbReference type="KEGG" id="slac:SKTS_34170"/>
<reference evidence="3" key="1">
    <citation type="submission" date="2020-03" db="EMBL/GenBank/DDBJ databases">
        <title>Complete genome sequence of sulfur-oxidizing bacterium skT11.</title>
        <authorList>
            <person name="Kanda M."/>
            <person name="Kojima H."/>
            <person name="Fukui M."/>
        </authorList>
    </citation>
    <scope>NUCLEOTIDE SEQUENCE [LARGE SCALE GENOMIC DNA]</scope>
    <source>
        <strain evidence="3">skT11</strain>
    </source>
</reference>
<name>A0A6F8VH86_9PROT</name>
<gene>
    <name evidence="2" type="ORF">SKTS_34170</name>
</gene>
<evidence type="ECO:0000313" key="3">
    <source>
        <dbReference type="Proteomes" id="UP000502260"/>
    </source>
</evidence>
<keyword evidence="3" id="KW-1185">Reference proteome</keyword>
<dbReference type="Proteomes" id="UP000502260">
    <property type="component" value="Chromosome"/>
</dbReference>
<dbReference type="RefSeq" id="WP_173068098.1">
    <property type="nucleotide sequence ID" value="NZ_AP022853.1"/>
</dbReference>
<organism evidence="2 3">
    <name type="scientific">Sulfurimicrobium lacus</name>
    <dbReference type="NCBI Taxonomy" id="2715678"/>
    <lineage>
        <taxon>Bacteria</taxon>
        <taxon>Pseudomonadati</taxon>
        <taxon>Pseudomonadota</taxon>
        <taxon>Betaproteobacteria</taxon>
        <taxon>Nitrosomonadales</taxon>
        <taxon>Sulfuricellaceae</taxon>
        <taxon>Sulfurimicrobium</taxon>
    </lineage>
</organism>
<evidence type="ECO:0000256" key="1">
    <source>
        <dbReference type="SAM" id="MobiDB-lite"/>
    </source>
</evidence>
<dbReference type="AntiFam" id="ANF00079">
    <property type="entry name" value="Shadow ORF (opposite rarA)"/>
</dbReference>
<feature type="region of interest" description="Disordered" evidence="1">
    <location>
        <begin position="49"/>
        <end position="68"/>
    </location>
</feature>
<protein>
    <submittedName>
        <fullName evidence="2">Uncharacterized protein</fullName>
    </submittedName>
</protein>
<evidence type="ECO:0000313" key="2">
    <source>
        <dbReference type="EMBL" id="BCB28531.1"/>
    </source>
</evidence>
<feature type="region of interest" description="Disordered" evidence="1">
    <location>
        <begin position="1"/>
        <end position="37"/>
    </location>
</feature>
<accession>A0A6F8VH86</accession>
<proteinExistence type="predicted"/>